<proteinExistence type="predicted"/>
<evidence type="ECO:0000313" key="2">
    <source>
        <dbReference type="Proteomes" id="UP001590951"/>
    </source>
</evidence>
<gene>
    <name evidence="1" type="ORF">ABVK25_012241</name>
</gene>
<accession>A0ABR4AI20</accession>
<name>A0ABR4AI20_9LECA</name>
<dbReference type="EMBL" id="JBHFEH010000167">
    <property type="protein sequence ID" value="KAL2045100.1"/>
    <property type="molecule type" value="Genomic_DNA"/>
</dbReference>
<reference evidence="1 2" key="1">
    <citation type="submission" date="2024-09" db="EMBL/GenBank/DDBJ databases">
        <title>Rethinking Asexuality: The Enigmatic Case of Functional Sexual Genes in Lepraria (Stereocaulaceae).</title>
        <authorList>
            <person name="Doellman M."/>
            <person name="Sun Y."/>
            <person name="Barcenas-Pena A."/>
            <person name="Lumbsch H.T."/>
            <person name="Grewe F."/>
        </authorList>
    </citation>
    <scope>NUCLEOTIDE SEQUENCE [LARGE SCALE GENOMIC DNA]</scope>
    <source>
        <strain evidence="1 2">Grewe 0041</strain>
    </source>
</reference>
<sequence length="164" mass="19209">MDTYLPFNHISGVFVQRINLMFLEQAIFTDAIVYKSDAGIRRAIEAYLETDLVGHKIVLDPDRIEGFDDVVDSRHMDYVPEMHREAYLTMLHRIVKEKGSTCVLALQRRPWSSITGLSCLPADFQKRYRQLWTQSRKEHNRLTVSQASMARWETSFRMKEQLGK</sequence>
<organism evidence="1 2">
    <name type="scientific">Lepraria finkii</name>
    <dbReference type="NCBI Taxonomy" id="1340010"/>
    <lineage>
        <taxon>Eukaryota</taxon>
        <taxon>Fungi</taxon>
        <taxon>Dikarya</taxon>
        <taxon>Ascomycota</taxon>
        <taxon>Pezizomycotina</taxon>
        <taxon>Lecanoromycetes</taxon>
        <taxon>OSLEUM clade</taxon>
        <taxon>Lecanoromycetidae</taxon>
        <taxon>Lecanorales</taxon>
        <taxon>Lecanorineae</taxon>
        <taxon>Stereocaulaceae</taxon>
        <taxon>Lepraria</taxon>
    </lineage>
</organism>
<comment type="caution">
    <text evidence="1">The sequence shown here is derived from an EMBL/GenBank/DDBJ whole genome shotgun (WGS) entry which is preliminary data.</text>
</comment>
<protein>
    <submittedName>
        <fullName evidence="1">Uncharacterized protein</fullName>
    </submittedName>
</protein>
<dbReference type="Proteomes" id="UP001590951">
    <property type="component" value="Unassembled WGS sequence"/>
</dbReference>
<keyword evidence="2" id="KW-1185">Reference proteome</keyword>
<evidence type="ECO:0000313" key="1">
    <source>
        <dbReference type="EMBL" id="KAL2045100.1"/>
    </source>
</evidence>